<evidence type="ECO:0000313" key="3">
    <source>
        <dbReference type="Proteomes" id="UP001174136"/>
    </source>
</evidence>
<evidence type="ECO:0000313" key="2">
    <source>
        <dbReference type="EMBL" id="KAK0142224.1"/>
    </source>
</evidence>
<organism evidence="2 3">
    <name type="scientific">Merluccius polli</name>
    <name type="common">Benguela hake</name>
    <name type="synonym">Merluccius cadenati</name>
    <dbReference type="NCBI Taxonomy" id="89951"/>
    <lineage>
        <taxon>Eukaryota</taxon>
        <taxon>Metazoa</taxon>
        <taxon>Chordata</taxon>
        <taxon>Craniata</taxon>
        <taxon>Vertebrata</taxon>
        <taxon>Euteleostomi</taxon>
        <taxon>Actinopterygii</taxon>
        <taxon>Neopterygii</taxon>
        <taxon>Teleostei</taxon>
        <taxon>Neoteleostei</taxon>
        <taxon>Acanthomorphata</taxon>
        <taxon>Zeiogadaria</taxon>
        <taxon>Gadariae</taxon>
        <taxon>Gadiformes</taxon>
        <taxon>Gadoidei</taxon>
        <taxon>Merlucciidae</taxon>
        <taxon>Merluccius</taxon>
    </lineage>
</organism>
<dbReference type="EMBL" id="JAOPHQ010003703">
    <property type="protein sequence ID" value="KAK0142224.1"/>
    <property type="molecule type" value="Genomic_DNA"/>
</dbReference>
<sequence>MPLPHQPFQLLTVPWNCLLRLQNHPSCLNHYRPISNLPFLSKTLERLVATQLQTHLHFNNLSEPLQSGFYLQHSTETALFKVLNNLLISADTGALNILIDPSAAFDTVCHNILLTKTWDLKALHSAGSGRTSPTDHT</sequence>
<comment type="caution">
    <text evidence="2">The sequence shown here is derived from an EMBL/GenBank/DDBJ whole genome shotgun (WGS) entry which is preliminary data.</text>
</comment>
<keyword evidence="2" id="KW-0548">Nucleotidyltransferase</keyword>
<keyword evidence="3" id="KW-1185">Reference proteome</keyword>
<gene>
    <name evidence="2" type="ORF">N1851_020111</name>
</gene>
<dbReference type="Pfam" id="PF00078">
    <property type="entry name" value="RVT_1"/>
    <property type="match status" value="1"/>
</dbReference>
<dbReference type="PANTHER" id="PTHR33332">
    <property type="entry name" value="REVERSE TRANSCRIPTASE DOMAIN-CONTAINING PROTEIN"/>
    <property type="match status" value="1"/>
</dbReference>
<protein>
    <submittedName>
        <fullName evidence="2">RNA-directed DNA polymerase from transposon X-element</fullName>
    </submittedName>
</protein>
<name>A0AA47MLF1_MERPO</name>
<dbReference type="InterPro" id="IPR000477">
    <property type="entry name" value="RT_dom"/>
</dbReference>
<accession>A0AA47MLF1</accession>
<dbReference type="Proteomes" id="UP001174136">
    <property type="component" value="Unassembled WGS sequence"/>
</dbReference>
<proteinExistence type="predicted"/>
<feature type="domain" description="Reverse transcriptase" evidence="1">
    <location>
        <begin position="29"/>
        <end position="122"/>
    </location>
</feature>
<dbReference type="AlphaFoldDB" id="A0AA47MLF1"/>
<dbReference type="GO" id="GO:0003964">
    <property type="term" value="F:RNA-directed DNA polymerase activity"/>
    <property type="evidence" value="ECO:0007669"/>
    <property type="project" value="UniProtKB-KW"/>
</dbReference>
<keyword evidence="2" id="KW-0695">RNA-directed DNA polymerase</keyword>
<reference evidence="2" key="1">
    <citation type="journal article" date="2023" name="Front. Mar. Sci.">
        <title>A new Merluccius polli reference genome to investigate the effects of global change in West African waters.</title>
        <authorList>
            <person name="Mateo J.L."/>
            <person name="Blanco-Fernandez C."/>
            <person name="Garcia-Vazquez E."/>
            <person name="Machado-Schiaffino G."/>
        </authorList>
    </citation>
    <scope>NUCLEOTIDE SEQUENCE</scope>
    <source>
        <strain evidence="2">C29</strain>
        <tissue evidence="2">Fin</tissue>
    </source>
</reference>
<evidence type="ECO:0000259" key="1">
    <source>
        <dbReference type="Pfam" id="PF00078"/>
    </source>
</evidence>
<keyword evidence="2" id="KW-0808">Transferase</keyword>